<name>A0ACC2TY82_9FUNG</name>
<comment type="caution">
    <text evidence="1">The sequence shown here is derived from an EMBL/GenBank/DDBJ whole genome shotgun (WGS) entry which is preliminary data.</text>
</comment>
<protein>
    <submittedName>
        <fullName evidence="1">Uncharacterized protein</fullName>
    </submittedName>
</protein>
<gene>
    <name evidence="1" type="ORF">DSO57_1032584</name>
</gene>
<proteinExistence type="predicted"/>
<reference evidence="1" key="1">
    <citation type="submission" date="2022-04" db="EMBL/GenBank/DDBJ databases">
        <title>Genome of the entomopathogenic fungus Entomophthora muscae.</title>
        <authorList>
            <person name="Elya C."/>
            <person name="Lovett B.R."/>
            <person name="Lee E."/>
            <person name="Macias A.M."/>
            <person name="Hajek A.E."/>
            <person name="De Bivort B.L."/>
            <person name="Kasson M.T."/>
            <person name="De Fine Licht H.H."/>
            <person name="Stajich J.E."/>
        </authorList>
    </citation>
    <scope>NUCLEOTIDE SEQUENCE</scope>
    <source>
        <strain evidence="1">Berkeley</strain>
    </source>
</reference>
<organism evidence="1 2">
    <name type="scientific">Entomophthora muscae</name>
    <dbReference type="NCBI Taxonomy" id="34485"/>
    <lineage>
        <taxon>Eukaryota</taxon>
        <taxon>Fungi</taxon>
        <taxon>Fungi incertae sedis</taxon>
        <taxon>Zoopagomycota</taxon>
        <taxon>Entomophthoromycotina</taxon>
        <taxon>Entomophthoromycetes</taxon>
        <taxon>Entomophthorales</taxon>
        <taxon>Entomophthoraceae</taxon>
        <taxon>Entomophthora</taxon>
    </lineage>
</organism>
<evidence type="ECO:0000313" key="1">
    <source>
        <dbReference type="EMBL" id="KAJ9079718.1"/>
    </source>
</evidence>
<dbReference type="Proteomes" id="UP001165960">
    <property type="component" value="Unassembled WGS sequence"/>
</dbReference>
<dbReference type="EMBL" id="QTSX02001666">
    <property type="protein sequence ID" value="KAJ9079718.1"/>
    <property type="molecule type" value="Genomic_DNA"/>
</dbReference>
<keyword evidence="2" id="KW-1185">Reference proteome</keyword>
<sequence length="621" mass="70260">MRWAMRWLRIALVGLVVGQVEFEDEFDVLAAIPVVRSQQDLDKVNAHIVQAESDLSPENNRTSRIVIVAGVVAIFASIYSQGEGDFSCKACQTGIAAAARVSRLPGTQGMVLFALKKLCEKVGGKSSAVCEGVAGSTGKVLYHVLNEIDLRNEHVRQVACYAVAFTCPMPEIPPRPQWFPSSRMKSFPKPKGTKFKYILQLSDLHYDHDYLVGAEADCTRPLCCQRDSNDDAPHPKTIKRPAGKWGDFRCDLNKNMFESLLAAANRVGSMTPFDMVLFTGDIPPHDMWKESIGRGNKIATAAFETLHNALGKYPVYPVVGNHEPVPINQFPLSGKMGSDSFYLYSFLANQWRRWLPESALTTIRRGGYYAHTHDDKLRIITLNNNLCYIYNFHLLLDPSNPDPDAILEWLTQELQQAEDMKMRVIILGHVPPGSKECYQHWSDRHYAIIQRYHQTISAQFYGHEHFDEFQLFYSSSNKSSSTAIAHAFVAPSMTTFDGHNPGFRVYKVDARTYHPIDYTQYYADMATKGAWNASRVKWKVLYTARGTYGNSAPTTLQPGFWHQVTEQLQTNSKLFQAFYQLRTKNSFQLPPCTTAECRDRFICLLRAGKSRDNCNVIKPYT</sequence>
<evidence type="ECO:0000313" key="2">
    <source>
        <dbReference type="Proteomes" id="UP001165960"/>
    </source>
</evidence>
<accession>A0ACC2TY82</accession>